<dbReference type="STRING" id="544711.F0UND3"/>
<dbReference type="PANTHER" id="PTHR43866:SF3">
    <property type="entry name" value="METHYLMALONATE-SEMIALDEHYDE DEHYDROGENASE [ACYLATING], MITOCHONDRIAL"/>
    <property type="match status" value="1"/>
</dbReference>
<feature type="compositionally biased region" description="Polar residues" evidence="2">
    <location>
        <begin position="250"/>
        <end position="263"/>
    </location>
</feature>
<protein>
    <recommendedName>
        <fullName evidence="5">FAR1 domain-containing protein</fullName>
    </recommendedName>
</protein>
<comment type="similarity">
    <text evidence="1">Belongs to the aldehyde dehydrogenase family.</text>
</comment>
<dbReference type="Proteomes" id="UP000008142">
    <property type="component" value="Unassembled WGS sequence"/>
</dbReference>
<dbReference type="OrthoDB" id="4367135at2759"/>
<evidence type="ECO:0000256" key="1">
    <source>
        <dbReference type="ARBA" id="ARBA00009986"/>
    </source>
</evidence>
<feature type="region of interest" description="Disordered" evidence="2">
    <location>
        <begin position="237"/>
        <end position="263"/>
    </location>
</feature>
<evidence type="ECO:0008006" key="5">
    <source>
        <dbReference type="Google" id="ProtNLM"/>
    </source>
</evidence>
<dbReference type="GO" id="GO:0005739">
    <property type="term" value="C:mitochondrion"/>
    <property type="evidence" value="ECO:0007669"/>
    <property type="project" value="TreeGrafter"/>
</dbReference>
<accession>F0UND3</accession>
<dbReference type="EMBL" id="DS990640">
    <property type="protein sequence ID" value="EGC47591.1"/>
    <property type="molecule type" value="Genomic_DNA"/>
</dbReference>
<evidence type="ECO:0000313" key="4">
    <source>
        <dbReference type="Proteomes" id="UP000008142"/>
    </source>
</evidence>
<dbReference type="OMA" id="TEWIIVV"/>
<dbReference type="GO" id="GO:0006574">
    <property type="term" value="P:L-valine catabolic process"/>
    <property type="evidence" value="ECO:0007669"/>
    <property type="project" value="TreeGrafter"/>
</dbReference>
<dbReference type="VEuPathDB" id="FungiDB:I7I53_01119"/>
<feature type="region of interest" description="Disordered" evidence="2">
    <location>
        <begin position="105"/>
        <end position="127"/>
    </location>
</feature>
<sequence length="263" mass="29891">MFRSTVPESQSLEVERPSQFDLETFIEEEGVFNSIREHSVPSNDEELADRIESQFLLQDGGYGGIGEFEGALEEGAFRYAVVNLRTSPSRNQYIIACDRSGQYRNSRNVHQEDSQRLHTSPSETDCPYRLSAKKGDTEWIIVVKNSSHNHSMSEDSRAHPMHRLRSANENVRAMIQNLAKTGFPARTIRITLSKHFERVSITARDLYNINVMLLLGELKGPTPIQALIDELMAKEDGDTGADWKKDQDNQSHYSPRNVSQNIH</sequence>
<feature type="compositionally biased region" description="Basic and acidic residues" evidence="2">
    <location>
        <begin position="237"/>
        <end position="249"/>
    </location>
</feature>
<dbReference type="AlphaFoldDB" id="F0UND3"/>
<evidence type="ECO:0000313" key="3">
    <source>
        <dbReference type="EMBL" id="EGC47591.1"/>
    </source>
</evidence>
<dbReference type="GO" id="GO:0006210">
    <property type="term" value="P:thymine catabolic process"/>
    <property type="evidence" value="ECO:0007669"/>
    <property type="project" value="TreeGrafter"/>
</dbReference>
<evidence type="ECO:0000256" key="2">
    <source>
        <dbReference type="SAM" id="MobiDB-lite"/>
    </source>
</evidence>
<name>F0UND3_AJEC8</name>
<organism evidence="4">
    <name type="scientific">Ajellomyces capsulatus (strain H88)</name>
    <name type="common">Darling's disease fungus</name>
    <name type="synonym">Histoplasma capsulatum</name>
    <dbReference type="NCBI Taxonomy" id="544711"/>
    <lineage>
        <taxon>Eukaryota</taxon>
        <taxon>Fungi</taxon>
        <taxon>Dikarya</taxon>
        <taxon>Ascomycota</taxon>
        <taxon>Pezizomycotina</taxon>
        <taxon>Eurotiomycetes</taxon>
        <taxon>Eurotiomycetidae</taxon>
        <taxon>Onygenales</taxon>
        <taxon>Ajellomycetaceae</taxon>
        <taxon>Histoplasma</taxon>
    </lineage>
</organism>
<reference evidence="4" key="1">
    <citation type="submission" date="2008-07" db="EMBL/GenBank/DDBJ databases">
        <title>Annotation of Ajellomyces capsulatus strain H88.</title>
        <authorList>
            <person name="Champion M."/>
            <person name="Cuomo C."/>
            <person name="Ma L.-J."/>
            <person name="Henn M.R."/>
            <person name="Sil A."/>
            <person name="Goldman B."/>
            <person name="Young S.K."/>
            <person name="Kodira C.D."/>
            <person name="Zeng Q."/>
            <person name="Koehrsen M."/>
            <person name="Alvarado L."/>
            <person name="Berlin A."/>
            <person name="Borenstein D."/>
            <person name="Chen Z."/>
            <person name="Engels R."/>
            <person name="Freedman E."/>
            <person name="Gellesch M."/>
            <person name="Goldberg J."/>
            <person name="Griggs A."/>
            <person name="Gujja S."/>
            <person name="Heiman D."/>
            <person name="Hepburn T."/>
            <person name="Howarth C."/>
            <person name="Jen D."/>
            <person name="Larson L."/>
            <person name="Lewis B."/>
            <person name="Mehta T."/>
            <person name="Park D."/>
            <person name="Pearson M."/>
            <person name="Roberts A."/>
            <person name="Saif S."/>
            <person name="Shea T."/>
            <person name="Shenoy N."/>
            <person name="Sisk P."/>
            <person name="Stolte C."/>
            <person name="Sykes S."/>
            <person name="Walk T."/>
            <person name="White J."/>
            <person name="Yandava C."/>
            <person name="Klein B."/>
            <person name="McEwen J.G."/>
            <person name="Puccia R."/>
            <person name="Goldman G.H."/>
            <person name="Felipe M.S."/>
            <person name="Nino-Vega G."/>
            <person name="San-Blas G."/>
            <person name="Taylor J."/>
            <person name="Mendoza L."/>
            <person name="Galagan J."/>
            <person name="Nusbaum C."/>
            <person name="Birren B."/>
        </authorList>
    </citation>
    <scope>NUCLEOTIDE SEQUENCE [LARGE SCALE GENOMIC DNA]</scope>
    <source>
        <strain evidence="4">H88</strain>
    </source>
</reference>
<dbReference type="GO" id="GO:0004491">
    <property type="term" value="F:methylmalonate-semialdehyde dehydrogenase (acylating, NAD) activity"/>
    <property type="evidence" value="ECO:0007669"/>
    <property type="project" value="InterPro"/>
</dbReference>
<proteinExistence type="inferred from homology"/>
<dbReference type="HOGENOM" id="CLU_1089764_0_0_1"/>
<gene>
    <name evidence="3" type="ORF">HCEG_06806</name>
</gene>
<dbReference type="InterPro" id="IPR010061">
    <property type="entry name" value="MeMal-semiAld_DH"/>
</dbReference>
<dbReference type="PANTHER" id="PTHR43866">
    <property type="entry name" value="MALONATE-SEMIALDEHYDE DEHYDROGENASE"/>
    <property type="match status" value="1"/>
</dbReference>